<dbReference type="Proteomes" id="UP000254794">
    <property type="component" value="Unassembled WGS sequence"/>
</dbReference>
<dbReference type="AlphaFoldDB" id="A0A378JKX9"/>
<sequence length="78" mass="8889">MSSNQTLIDIVNLSVEKEASKEQYIYLDNNLNITNVATNQALVENVQAVAACLQQHNLKKATGRYLFMSLVWILYTHF</sequence>
<dbReference type="RefSeq" id="WP_115330456.1">
    <property type="nucleotide sequence ID" value="NZ_CAAAHP010000007.1"/>
</dbReference>
<accession>A0A378JKX9</accession>
<protein>
    <submittedName>
        <fullName evidence="1">Uncharacterized protein</fullName>
    </submittedName>
</protein>
<keyword evidence="2" id="KW-1185">Reference proteome</keyword>
<organism evidence="1 2">
    <name type="scientific">Legionella busanensis</name>
    <dbReference type="NCBI Taxonomy" id="190655"/>
    <lineage>
        <taxon>Bacteria</taxon>
        <taxon>Pseudomonadati</taxon>
        <taxon>Pseudomonadota</taxon>
        <taxon>Gammaproteobacteria</taxon>
        <taxon>Legionellales</taxon>
        <taxon>Legionellaceae</taxon>
        <taxon>Legionella</taxon>
    </lineage>
</organism>
<dbReference type="EMBL" id="UGOD01000001">
    <property type="protein sequence ID" value="STX50770.1"/>
    <property type="molecule type" value="Genomic_DNA"/>
</dbReference>
<evidence type="ECO:0000313" key="1">
    <source>
        <dbReference type="EMBL" id="STX50770.1"/>
    </source>
</evidence>
<name>A0A378JKX9_9GAMM</name>
<evidence type="ECO:0000313" key="2">
    <source>
        <dbReference type="Proteomes" id="UP000254794"/>
    </source>
</evidence>
<reference evidence="1 2" key="1">
    <citation type="submission" date="2018-06" db="EMBL/GenBank/DDBJ databases">
        <authorList>
            <consortium name="Pathogen Informatics"/>
            <person name="Doyle S."/>
        </authorList>
    </citation>
    <scope>NUCLEOTIDE SEQUENCE [LARGE SCALE GENOMIC DNA]</scope>
    <source>
        <strain evidence="1 2">NCTC13316</strain>
    </source>
</reference>
<proteinExistence type="predicted"/>
<gene>
    <name evidence="1" type="ORF">NCTC13316_00858</name>
</gene>